<dbReference type="AlphaFoldDB" id="A0AAD5TF66"/>
<feature type="domain" description="Sm" evidence="2">
    <location>
        <begin position="317"/>
        <end position="391"/>
    </location>
</feature>
<dbReference type="InterPro" id="IPR015943">
    <property type="entry name" value="WD40/YVTN_repeat-like_dom_sf"/>
</dbReference>
<dbReference type="EMBL" id="JADGJQ010000069">
    <property type="protein sequence ID" value="KAJ3173844.1"/>
    <property type="molecule type" value="Genomic_DNA"/>
</dbReference>
<dbReference type="InterPro" id="IPR001680">
    <property type="entry name" value="WD40_rpt"/>
</dbReference>
<dbReference type="Gene3D" id="2.30.30.100">
    <property type="match status" value="1"/>
</dbReference>
<dbReference type="SMART" id="SM00651">
    <property type="entry name" value="Sm"/>
    <property type="match status" value="1"/>
</dbReference>
<dbReference type="CDD" id="cd01725">
    <property type="entry name" value="LSm2"/>
    <property type="match status" value="1"/>
</dbReference>
<dbReference type="InterPro" id="IPR001163">
    <property type="entry name" value="Sm_dom_euk/arc"/>
</dbReference>
<dbReference type="GO" id="GO:0006397">
    <property type="term" value="P:mRNA processing"/>
    <property type="evidence" value="ECO:0007669"/>
    <property type="project" value="InterPro"/>
</dbReference>
<sequence>MSTLNEVQFFREMPQKHAVAVNIQHWQLRHQIQCPTRNDECVYATQHSVDSYNTETKRTTSLLAELAFKPVTIAASFEYIAAAGQRGQVVACELGSDESPVQIAAGRNCTNGLCVFDHHGQPRLLSCSNDKTIKVYSLPKLDLLHTIGFPEPVNYAAVSPDGRKMVAVGDGEDAYLYDISAGGEFTRTATLEAGRDAGFSCAWDRTSQRFAVATQDNHVRVWDVRDLAQPVAEIITTNELRTAANAPRSVKFSLTGPDLLLFSEHMRKFHVVDARTFNDRQVIQVSDPAAMVHICGVCLSPDAKTIFAATKVWIPRSNDSGEDDREKDEVTVELKNDLEIRGTLVSVDQFLNIKLDDIGIVNETKYPHMMSVKNCFIRGSVVRYVSLPAQSVDTALLQDAARREAQAGR</sequence>
<dbReference type="FunFam" id="2.30.30.100:FF:000053">
    <property type="entry name" value="U6 snRNA-associated Sm-like protein LSm2"/>
    <property type="match status" value="1"/>
</dbReference>
<evidence type="ECO:0000256" key="1">
    <source>
        <dbReference type="PROSITE-ProRule" id="PRU00221"/>
    </source>
</evidence>
<dbReference type="Gene3D" id="2.130.10.10">
    <property type="entry name" value="YVTN repeat-like/Quinoprotein amine dehydrogenase"/>
    <property type="match status" value="1"/>
</dbReference>
<reference evidence="3" key="1">
    <citation type="submission" date="2020-05" db="EMBL/GenBank/DDBJ databases">
        <title>Phylogenomic resolution of chytrid fungi.</title>
        <authorList>
            <person name="Stajich J.E."/>
            <person name="Amses K."/>
            <person name="Simmons R."/>
            <person name="Seto K."/>
            <person name="Myers J."/>
            <person name="Bonds A."/>
            <person name="Quandt C.A."/>
            <person name="Barry K."/>
            <person name="Liu P."/>
            <person name="Grigoriev I."/>
            <person name="Longcore J.E."/>
            <person name="James T.Y."/>
        </authorList>
    </citation>
    <scope>NUCLEOTIDE SEQUENCE</scope>
    <source>
        <strain evidence="3">JEL0379</strain>
    </source>
</reference>
<dbReference type="InterPro" id="IPR036322">
    <property type="entry name" value="WD40_repeat_dom_sf"/>
</dbReference>
<dbReference type="Pfam" id="PF01423">
    <property type="entry name" value="LSM"/>
    <property type="match status" value="1"/>
</dbReference>
<dbReference type="PANTHER" id="PTHR43991">
    <property type="entry name" value="WD REPEAT PROTEIN (AFU_ORTHOLOGUE AFUA_8G05640)-RELATED"/>
    <property type="match status" value="1"/>
</dbReference>
<gene>
    <name evidence="3" type="ORF">HDU87_007347</name>
</gene>
<dbReference type="InterPro" id="IPR019417">
    <property type="entry name" value="DUF2415"/>
</dbReference>
<feature type="repeat" description="WD" evidence="1">
    <location>
        <begin position="191"/>
        <end position="225"/>
    </location>
</feature>
<dbReference type="InterPro" id="IPR016654">
    <property type="entry name" value="U6_snRNA_Lsm2"/>
</dbReference>
<dbReference type="SUPFAM" id="SSF50978">
    <property type="entry name" value="WD40 repeat-like"/>
    <property type="match status" value="1"/>
</dbReference>
<dbReference type="SMART" id="SM00320">
    <property type="entry name" value="WD40"/>
    <property type="match status" value="3"/>
</dbReference>
<dbReference type="PROSITE" id="PS50082">
    <property type="entry name" value="WD_REPEATS_2"/>
    <property type="match status" value="1"/>
</dbReference>
<dbReference type="GO" id="GO:0003723">
    <property type="term" value="F:RNA binding"/>
    <property type="evidence" value="ECO:0007669"/>
    <property type="project" value="InterPro"/>
</dbReference>
<dbReference type="GO" id="GO:0032991">
    <property type="term" value="C:protein-containing complex"/>
    <property type="evidence" value="ECO:0007669"/>
    <property type="project" value="UniProtKB-ARBA"/>
</dbReference>
<dbReference type="InterPro" id="IPR010920">
    <property type="entry name" value="LSM_dom_sf"/>
</dbReference>
<dbReference type="PANTHER" id="PTHR43991:SF9">
    <property type="entry name" value="DUF2415 DOMAIN-CONTAINING PROTEIN"/>
    <property type="match status" value="1"/>
</dbReference>
<keyword evidence="4" id="KW-1185">Reference proteome</keyword>
<dbReference type="Pfam" id="PF10313">
    <property type="entry name" value="DUF2415"/>
    <property type="match status" value="1"/>
</dbReference>
<dbReference type="Pfam" id="PF00400">
    <property type="entry name" value="WD40"/>
    <property type="match status" value="2"/>
</dbReference>
<accession>A0AAD5TF66</accession>
<protein>
    <recommendedName>
        <fullName evidence="2">Sm domain-containing protein</fullName>
    </recommendedName>
</protein>
<dbReference type="Proteomes" id="UP001212152">
    <property type="component" value="Unassembled WGS sequence"/>
</dbReference>
<evidence type="ECO:0000313" key="3">
    <source>
        <dbReference type="EMBL" id="KAJ3173844.1"/>
    </source>
</evidence>
<proteinExistence type="predicted"/>
<organism evidence="3 4">
    <name type="scientific">Geranomyces variabilis</name>
    <dbReference type="NCBI Taxonomy" id="109894"/>
    <lineage>
        <taxon>Eukaryota</taxon>
        <taxon>Fungi</taxon>
        <taxon>Fungi incertae sedis</taxon>
        <taxon>Chytridiomycota</taxon>
        <taxon>Chytridiomycota incertae sedis</taxon>
        <taxon>Chytridiomycetes</taxon>
        <taxon>Spizellomycetales</taxon>
        <taxon>Powellomycetaceae</taxon>
        <taxon>Geranomyces</taxon>
    </lineage>
</organism>
<name>A0AAD5TF66_9FUNG</name>
<keyword evidence="1" id="KW-0853">WD repeat</keyword>
<dbReference type="PROSITE" id="PS52002">
    <property type="entry name" value="SM"/>
    <property type="match status" value="1"/>
</dbReference>
<evidence type="ECO:0000313" key="4">
    <source>
        <dbReference type="Proteomes" id="UP001212152"/>
    </source>
</evidence>
<comment type="caution">
    <text evidence="3">The sequence shown here is derived from an EMBL/GenBank/DDBJ whole genome shotgun (WGS) entry which is preliminary data.</text>
</comment>
<evidence type="ECO:0000259" key="2">
    <source>
        <dbReference type="PROSITE" id="PS52002"/>
    </source>
</evidence>
<dbReference type="SUPFAM" id="SSF50182">
    <property type="entry name" value="Sm-like ribonucleoproteins"/>
    <property type="match status" value="1"/>
</dbReference>
<dbReference type="InterPro" id="IPR047575">
    <property type="entry name" value="Sm"/>
</dbReference>